<accession>A0A109LHC7</accession>
<proteinExistence type="predicted"/>
<dbReference type="Proteomes" id="UP000061348">
    <property type="component" value="Unassembled WGS sequence"/>
</dbReference>
<comment type="caution">
    <text evidence="1">The sequence shown here is derived from an EMBL/GenBank/DDBJ whole genome shotgun (WGS) entry which is preliminary data.</text>
</comment>
<organism evidence="1 2">
    <name type="scientific">Pseudomonas fluorescens</name>
    <dbReference type="NCBI Taxonomy" id="294"/>
    <lineage>
        <taxon>Bacteria</taxon>
        <taxon>Pseudomonadati</taxon>
        <taxon>Pseudomonadota</taxon>
        <taxon>Gammaproteobacteria</taxon>
        <taxon>Pseudomonadales</taxon>
        <taxon>Pseudomonadaceae</taxon>
        <taxon>Pseudomonas</taxon>
    </lineage>
</organism>
<evidence type="ECO:0000313" key="1">
    <source>
        <dbReference type="EMBL" id="KWV87668.1"/>
    </source>
</evidence>
<dbReference type="EMBL" id="LCYA01000067">
    <property type="protein sequence ID" value="KWV87668.1"/>
    <property type="molecule type" value="Genomic_DNA"/>
</dbReference>
<dbReference type="AlphaFoldDB" id="A0A109LHC7"/>
<name>A0A109LHC7_PSEFL</name>
<reference evidence="1 2" key="1">
    <citation type="submission" date="2015-05" db="EMBL/GenBank/DDBJ databases">
        <title>A genomic and transcriptomic approach to investigate the blue pigment phenotype in Pseudomonas fluorescens.</title>
        <authorList>
            <person name="Andreani N.A."/>
            <person name="Cardazzo B."/>
        </authorList>
    </citation>
    <scope>NUCLEOTIDE SEQUENCE [LARGE SCALE GENOMIC DNA]</scope>
    <source>
        <strain evidence="1 2">Ps_22</strain>
    </source>
</reference>
<gene>
    <name evidence="1" type="ORF">PFLmoz3_02605</name>
</gene>
<sequence>MIPARVASVPMPVVSLSFCLSNGSSTSLATFFMALIRSPSVKGLGGWVHRSLRLTLATA</sequence>
<evidence type="ECO:0000313" key="2">
    <source>
        <dbReference type="Proteomes" id="UP000061348"/>
    </source>
</evidence>
<protein>
    <submittedName>
        <fullName evidence="1">Uncharacterized protein</fullName>
    </submittedName>
</protein>